<dbReference type="Gene3D" id="1.10.10.10">
    <property type="entry name" value="Winged helix-like DNA-binding domain superfamily/Winged helix DNA-binding domain"/>
    <property type="match status" value="1"/>
</dbReference>
<evidence type="ECO:0000259" key="5">
    <source>
        <dbReference type="Pfam" id="PF04198"/>
    </source>
</evidence>
<keyword evidence="2" id="KW-0805">Transcription regulation</keyword>
<dbReference type="InterPro" id="IPR007324">
    <property type="entry name" value="Sugar-bd_dom_put"/>
</dbReference>
<dbReference type="PANTHER" id="PTHR34294:SF1">
    <property type="entry name" value="TRANSCRIPTIONAL REGULATOR LSRR"/>
    <property type="match status" value="1"/>
</dbReference>
<name>A0AAJ1IEE8_9SPIO</name>
<accession>A0AAJ1IEE8</accession>
<proteinExistence type="inferred from homology"/>
<dbReference type="Pfam" id="PF04198">
    <property type="entry name" value="Sugar-bind"/>
    <property type="match status" value="1"/>
</dbReference>
<feature type="domain" description="Sugar-binding" evidence="5">
    <location>
        <begin position="65"/>
        <end position="317"/>
    </location>
</feature>
<comment type="caution">
    <text evidence="6">The sequence shown here is derived from an EMBL/GenBank/DDBJ whole genome shotgun (WGS) entry which is preliminary data.</text>
</comment>
<dbReference type="SUPFAM" id="SSF88659">
    <property type="entry name" value="Sigma3 and sigma4 domains of RNA polymerase sigma factors"/>
    <property type="match status" value="1"/>
</dbReference>
<comment type="similarity">
    <text evidence="1">Belongs to the SorC transcriptional regulatory family.</text>
</comment>
<evidence type="ECO:0000256" key="1">
    <source>
        <dbReference type="ARBA" id="ARBA00010466"/>
    </source>
</evidence>
<keyword evidence="4" id="KW-0804">Transcription</keyword>
<sequence>MQTDTEWERWAVLAEAAELYYLKGMQQAEIASKMNISRSLVSKMITEAQHKGIVTISINHFFRRAEDLESGLRDRYGIDAAVLRLPRGFGHDEIKKQLGRFSADIIYSRLEPGSFVGFTFGTSLKEAVDALALKPPLSIAAVQLAGSLGASEAAFDSHELVHKLSSSWNCGSVYLHAPYIVSSEEIRRQLFKSMSNNQNAEACKSLNAAVVGMSSFDSRSSSALYAGGHISAIDMKDMRARGIIGDIGSFSLDDDGKLIEVDSLTRMVAFDEKSWKSVKNRFGIAFGDSKIRIIKASLKGGWLTTFITDEQTADKII</sequence>
<keyword evidence="3" id="KW-0238">DNA-binding</keyword>
<reference evidence="6 7" key="1">
    <citation type="submission" date="2022-12" db="EMBL/GenBank/DDBJ databases">
        <title>Metagenome assembled genome from gulf of manar.</title>
        <authorList>
            <person name="Kohli P."/>
            <person name="Pk S."/>
            <person name="Venkata Ramana C."/>
            <person name="Sasikala C."/>
        </authorList>
    </citation>
    <scope>NUCLEOTIDE SEQUENCE [LARGE SCALE GENOMIC DNA]</scope>
    <source>
        <strain evidence="6">JB008</strain>
    </source>
</reference>
<dbReference type="PANTHER" id="PTHR34294">
    <property type="entry name" value="TRANSCRIPTIONAL REGULATOR-RELATED"/>
    <property type="match status" value="1"/>
</dbReference>
<dbReference type="InterPro" id="IPR013324">
    <property type="entry name" value="RNA_pol_sigma_r3/r4-like"/>
</dbReference>
<dbReference type="SUPFAM" id="SSF100950">
    <property type="entry name" value="NagB/RpiA/CoA transferase-like"/>
    <property type="match status" value="1"/>
</dbReference>
<dbReference type="GO" id="GO:0030246">
    <property type="term" value="F:carbohydrate binding"/>
    <property type="evidence" value="ECO:0007669"/>
    <property type="project" value="InterPro"/>
</dbReference>
<dbReference type="InterPro" id="IPR036388">
    <property type="entry name" value="WH-like_DNA-bd_sf"/>
</dbReference>
<gene>
    <name evidence="6" type="ORF">PQJ61_13555</name>
</gene>
<dbReference type="AlphaFoldDB" id="A0AAJ1IEE8"/>
<evidence type="ECO:0000256" key="4">
    <source>
        <dbReference type="ARBA" id="ARBA00023163"/>
    </source>
</evidence>
<dbReference type="EMBL" id="JAQQAL010000034">
    <property type="protein sequence ID" value="MDC7227785.1"/>
    <property type="molecule type" value="Genomic_DNA"/>
</dbReference>
<evidence type="ECO:0000256" key="2">
    <source>
        <dbReference type="ARBA" id="ARBA00023015"/>
    </source>
</evidence>
<dbReference type="GO" id="GO:0003677">
    <property type="term" value="F:DNA binding"/>
    <property type="evidence" value="ECO:0007669"/>
    <property type="project" value="UniProtKB-KW"/>
</dbReference>
<evidence type="ECO:0000313" key="6">
    <source>
        <dbReference type="EMBL" id="MDC7227785.1"/>
    </source>
</evidence>
<dbReference type="InterPro" id="IPR051054">
    <property type="entry name" value="SorC_transcr_regulators"/>
</dbReference>
<dbReference type="InterPro" id="IPR037171">
    <property type="entry name" value="NagB/RpiA_transferase-like"/>
</dbReference>
<dbReference type="Proteomes" id="UP001221217">
    <property type="component" value="Unassembled WGS sequence"/>
</dbReference>
<protein>
    <submittedName>
        <fullName evidence="6">Sugar-binding domain-containing protein</fullName>
    </submittedName>
</protein>
<dbReference type="Gene3D" id="3.40.50.1360">
    <property type="match status" value="1"/>
</dbReference>
<evidence type="ECO:0000256" key="3">
    <source>
        <dbReference type="ARBA" id="ARBA00023125"/>
    </source>
</evidence>
<organism evidence="6 7">
    <name type="scientific">Candidatus Thalassospirochaeta sargassi</name>
    <dbReference type="NCBI Taxonomy" id="3119039"/>
    <lineage>
        <taxon>Bacteria</taxon>
        <taxon>Pseudomonadati</taxon>
        <taxon>Spirochaetota</taxon>
        <taxon>Spirochaetia</taxon>
        <taxon>Spirochaetales</taxon>
        <taxon>Spirochaetaceae</taxon>
        <taxon>Candidatus Thalassospirochaeta</taxon>
    </lineage>
</organism>
<evidence type="ECO:0000313" key="7">
    <source>
        <dbReference type="Proteomes" id="UP001221217"/>
    </source>
</evidence>